<protein>
    <submittedName>
        <fullName evidence="1">Uncharacterized protein</fullName>
    </submittedName>
</protein>
<proteinExistence type="predicted"/>
<sequence length="369" mass="41226">MPRTVLAKSLILHVGPAKCGSSSIQREIARAGSPFDGRSVMLPLALLKQLIEETVPPDAAAKLLDIVSGLFARGDRVVISHETMFQRPVALRNIVALLRPVVKDVTVVGYSRRQSGFIQSAYSQWLFRSPERTREVGEALRAAGLEPLHFTGLEACFIAAVKTDMRSARQLSNNLILDWHAVYGEIARLLAPFGVRISAGFIPREGYGFSLLDDFYRRCGLSSPALPERDETPVNAQFDPDLVEAVHLAVELGLPAPGPHQHGAFFDRNSNFRRPVERSGTDDFLDVLKDFVDTRFEASNRAFCLEYGLAEDYFLPRRFVTREEVEEAIAQEAQRRRADPDIVLRRQAAVTARIASAMYGRYLEREADE</sequence>
<keyword evidence="2" id="KW-1185">Reference proteome</keyword>
<name>A0A1X7Q063_9HYPH</name>
<dbReference type="OrthoDB" id="7719130at2"/>
<accession>A0A1X7Q063</accession>
<dbReference type="EMBL" id="FXBL01000004">
    <property type="protein sequence ID" value="SMH57193.1"/>
    <property type="molecule type" value="Genomic_DNA"/>
</dbReference>
<dbReference type="RefSeq" id="WP_139832419.1">
    <property type="nucleotide sequence ID" value="NZ_FXBL01000004.1"/>
</dbReference>
<evidence type="ECO:0000313" key="1">
    <source>
        <dbReference type="EMBL" id="SMH57193.1"/>
    </source>
</evidence>
<dbReference type="Proteomes" id="UP000193083">
    <property type="component" value="Unassembled WGS sequence"/>
</dbReference>
<reference evidence="2" key="1">
    <citation type="submission" date="2017-04" db="EMBL/GenBank/DDBJ databases">
        <authorList>
            <person name="Varghese N."/>
            <person name="Submissions S."/>
        </authorList>
    </citation>
    <scope>NUCLEOTIDE SEQUENCE [LARGE SCALE GENOMIC DNA]</scope>
    <source>
        <strain evidence="2">B5P</strain>
    </source>
</reference>
<organism evidence="1 2">
    <name type="scientific">Mesorhizobium australicum</name>
    <dbReference type="NCBI Taxonomy" id="536018"/>
    <lineage>
        <taxon>Bacteria</taxon>
        <taxon>Pseudomonadati</taxon>
        <taxon>Pseudomonadota</taxon>
        <taxon>Alphaproteobacteria</taxon>
        <taxon>Hyphomicrobiales</taxon>
        <taxon>Phyllobacteriaceae</taxon>
        <taxon>Mesorhizobium</taxon>
    </lineage>
</organism>
<evidence type="ECO:0000313" key="2">
    <source>
        <dbReference type="Proteomes" id="UP000193083"/>
    </source>
</evidence>
<dbReference type="AlphaFoldDB" id="A0A1X7Q063"/>
<gene>
    <name evidence="1" type="ORF">SAMN02982922_5702</name>
</gene>